<keyword evidence="5 11" id="KW-0812">Transmembrane</keyword>
<reference evidence="13" key="1">
    <citation type="submission" date="2025-08" db="UniProtKB">
        <authorList>
            <consortium name="RefSeq"/>
        </authorList>
    </citation>
    <scope>IDENTIFICATION</scope>
</reference>
<dbReference type="GeneID" id="114452086"/>
<keyword evidence="12" id="KW-1185">Reference proteome</keyword>
<keyword evidence="8 11" id="KW-0472">Membrane</keyword>
<dbReference type="InterPro" id="IPR006985">
    <property type="entry name" value="RAMP"/>
</dbReference>
<dbReference type="RefSeq" id="XP_028286994.1">
    <property type="nucleotide sequence ID" value="XM_028431193.1"/>
</dbReference>
<evidence type="ECO:0000256" key="3">
    <source>
        <dbReference type="ARBA" id="ARBA00022448"/>
    </source>
</evidence>
<dbReference type="PANTHER" id="PTHR14076">
    <property type="entry name" value="RECEPTOR ACTIVITY MODIFYING PROTEIN RAMP"/>
    <property type="match status" value="1"/>
</dbReference>
<dbReference type="GO" id="GO:0015026">
    <property type="term" value="F:coreceptor activity"/>
    <property type="evidence" value="ECO:0007669"/>
    <property type="project" value="InterPro"/>
</dbReference>
<dbReference type="InParanoid" id="A0A6P7KC19"/>
<evidence type="ECO:0000256" key="6">
    <source>
        <dbReference type="ARBA" id="ARBA00022729"/>
    </source>
</evidence>
<keyword evidence="10 13" id="KW-0675">Receptor</keyword>
<keyword evidence="4" id="KW-1003">Cell membrane</keyword>
<evidence type="ECO:0000313" key="12">
    <source>
        <dbReference type="Proteomes" id="UP000515145"/>
    </source>
</evidence>
<dbReference type="InterPro" id="IPR038126">
    <property type="entry name" value="RAMP_sf"/>
</dbReference>
<dbReference type="GO" id="GO:0072659">
    <property type="term" value="P:protein localization to plasma membrane"/>
    <property type="evidence" value="ECO:0007669"/>
    <property type="project" value="TreeGrafter"/>
</dbReference>
<dbReference type="GO" id="GO:0007186">
    <property type="term" value="P:G protein-coupled receptor signaling pathway"/>
    <property type="evidence" value="ECO:0007669"/>
    <property type="project" value="TreeGrafter"/>
</dbReference>
<dbReference type="Proteomes" id="UP000515145">
    <property type="component" value="Chromosome 19"/>
</dbReference>
<evidence type="ECO:0000256" key="9">
    <source>
        <dbReference type="ARBA" id="ARBA00023157"/>
    </source>
</evidence>
<dbReference type="GO" id="GO:0032870">
    <property type="term" value="P:cellular response to hormone stimulus"/>
    <property type="evidence" value="ECO:0007669"/>
    <property type="project" value="TreeGrafter"/>
</dbReference>
<dbReference type="GO" id="GO:0006886">
    <property type="term" value="P:intracellular protein transport"/>
    <property type="evidence" value="ECO:0007669"/>
    <property type="project" value="InterPro"/>
</dbReference>
<dbReference type="GO" id="GO:0001525">
    <property type="term" value="P:angiogenesis"/>
    <property type="evidence" value="ECO:0007669"/>
    <property type="project" value="TreeGrafter"/>
</dbReference>
<dbReference type="Pfam" id="PF04901">
    <property type="entry name" value="RAMP"/>
    <property type="match status" value="1"/>
</dbReference>
<accession>A0A6P7KC19</accession>
<gene>
    <name evidence="13" type="primary">LOC114452086</name>
</gene>
<dbReference type="GO" id="GO:0006816">
    <property type="term" value="P:calcium ion transport"/>
    <property type="evidence" value="ECO:0007669"/>
    <property type="project" value="TreeGrafter"/>
</dbReference>
<dbReference type="GO" id="GO:0008277">
    <property type="term" value="P:regulation of G protein-coupled receptor signaling pathway"/>
    <property type="evidence" value="ECO:0007669"/>
    <property type="project" value="InterPro"/>
</dbReference>
<comment type="subcellular location">
    <subcellularLocation>
        <location evidence="1">Cell membrane</location>
        <topology evidence="1">Single-pass type I membrane protein</topology>
    </subcellularLocation>
</comment>
<comment type="similarity">
    <text evidence="2">Belongs to the RAMP family.</text>
</comment>
<sequence length="217" mass="25202">MTLWVTDRPQRFLLSTMILYLLLFPSLMLGIAELQSSDISEEEQAGDDLKTLINGTSSLYQEEKNQLKDNLQSNQTTDVIAEDDESFQDQENLFSGNRCQRDLLVEFSHYYCGEDFHKEMQTINKDTWCVLENIIRPYNNLTVCLERLSHLTGCFFPNPQIQDFFLYIHSIYFKDCTEEELVLEDAPHGLVITLTLIPVSLIPILVYMVVWKSKVQT</sequence>
<evidence type="ECO:0000256" key="4">
    <source>
        <dbReference type="ARBA" id="ARBA00022475"/>
    </source>
</evidence>
<keyword evidence="6" id="KW-0732">Signal</keyword>
<dbReference type="GO" id="GO:0031623">
    <property type="term" value="P:receptor internalization"/>
    <property type="evidence" value="ECO:0007669"/>
    <property type="project" value="TreeGrafter"/>
</dbReference>
<evidence type="ECO:0000256" key="8">
    <source>
        <dbReference type="ARBA" id="ARBA00023136"/>
    </source>
</evidence>
<dbReference type="GO" id="GO:0005886">
    <property type="term" value="C:plasma membrane"/>
    <property type="evidence" value="ECO:0007669"/>
    <property type="project" value="UniProtKB-SubCell"/>
</dbReference>
<keyword evidence="9" id="KW-1015">Disulfide bond</keyword>
<dbReference type="GO" id="GO:0009986">
    <property type="term" value="C:cell surface"/>
    <property type="evidence" value="ECO:0007669"/>
    <property type="project" value="TreeGrafter"/>
</dbReference>
<organism evidence="12 13">
    <name type="scientific">Parambassis ranga</name>
    <name type="common">Indian glassy fish</name>
    <dbReference type="NCBI Taxonomy" id="210632"/>
    <lineage>
        <taxon>Eukaryota</taxon>
        <taxon>Metazoa</taxon>
        <taxon>Chordata</taxon>
        <taxon>Craniata</taxon>
        <taxon>Vertebrata</taxon>
        <taxon>Euteleostomi</taxon>
        <taxon>Actinopterygii</taxon>
        <taxon>Neopterygii</taxon>
        <taxon>Teleostei</taxon>
        <taxon>Neoteleostei</taxon>
        <taxon>Acanthomorphata</taxon>
        <taxon>Ovalentaria</taxon>
        <taxon>Ambassidae</taxon>
        <taxon>Parambassis</taxon>
    </lineage>
</organism>
<dbReference type="AlphaFoldDB" id="A0A6P7KC19"/>
<name>A0A6P7KC19_9TELE</name>
<dbReference type="OrthoDB" id="9416539at2759"/>
<evidence type="ECO:0000313" key="13">
    <source>
        <dbReference type="RefSeq" id="XP_028286994.1"/>
    </source>
</evidence>
<keyword evidence="7 11" id="KW-1133">Transmembrane helix</keyword>
<dbReference type="Gene3D" id="1.10.150.510">
    <property type="entry name" value="Receptor activity modifying family"/>
    <property type="match status" value="1"/>
</dbReference>
<protein>
    <submittedName>
        <fullName evidence="13">Receptor activity-modifying protein 1</fullName>
    </submittedName>
</protein>
<evidence type="ECO:0000256" key="11">
    <source>
        <dbReference type="SAM" id="Phobius"/>
    </source>
</evidence>
<evidence type="ECO:0000256" key="5">
    <source>
        <dbReference type="ARBA" id="ARBA00022692"/>
    </source>
</evidence>
<proteinExistence type="inferred from homology"/>
<evidence type="ECO:0000256" key="10">
    <source>
        <dbReference type="ARBA" id="ARBA00023170"/>
    </source>
</evidence>
<feature type="transmembrane region" description="Helical" evidence="11">
    <location>
        <begin position="190"/>
        <end position="211"/>
    </location>
</feature>
<evidence type="ECO:0000256" key="2">
    <source>
        <dbReference type="ARBA" id="ARBA00007087"/>
    </source>
</evidence>
<dbReference type="PANTHER" id="PTHR14076:SF9">
    <property type="entry name" value="RECEPTOR ACTIVITY-MODIFYING PROTEIN 2"/>
    <property type="match status" value="1"/>
</dbReference>
<evidence type="ECO:0000256" key="1">
    <source>
        <dbReference type="ARBA" id="ARBA00004251"/>
    </source>
</evidence>
<feature type="transmembrane region" description="Helical" evidence="11">
    <location>
        <begin position="12"/>
        <end position="32"/>
    </location>
</feature>
<keyword evidence="3" id="KW-0813">Transport</keyword>
<evidence type="ECO:0000256" key="7">
    <source>
        <dbReference type="ARBA" id="ARBA00022989"/>
    </source>
</evidence>
<dbReference type="GO" id="GO:0043235">
    <property type="term" value="C:receptor complex"/>
    <property type="evidence" value="ECO:0007669"/>
    <property type="project" value="TreeGrafter"/>
</dbReference>